<name>A0A4P9YXF2_9FUNG</name>
<evidence type="ECO:0000259" key="2">
    <source>
        <dbReference type="PROSITE" id="PS51388"/>
    </source>
</evidence>
<feature type="compositionally biased region" description="Low complexity" evidence="1">
    <location>
        <begin position="139"/>
        <end position="150"/>
    </location>
</feature>
<evidence type="ECO:0000256" key="1">
    <source>
        <dbReference type="SAM" id="MobiDB-lite"/>
    </source>
</evidence>
<dbReference type="OrthoDB" id="5061070at2759"/>
<dbReference type="EMBL" id="KZ990140">
    <property type="protein sequence ID" value="RKP24588.1"/>
    <property type="molecule type" value="Genomic_DNA"/>
</dbReference>
<gene>
    <name evidence="3" type="ORF">SYNPS1DRAFT_29656</name>
</gene>
<reference evidence="4" key="1">
    <citation type="journal article" date="2018" name="Nat. Microbiol.">
        <title>Leveraging single-cell genomics to expand the fungal tree of life.</title>
        <authorList>
            <person name="Ahrendt S.R."/>
            <person name="Quandt C.A."/>
            <person name="Ciobanu D."/>
            <person name="Clum A."/>
            <person name="Salamov A."/>
            <person name="Andreopoulos B."/>
            <person name="Cheng J.F."/>
            <person name="Woyke T."/>
            <person name="Pelin A."/>
            <person name="Henrissat B."/>
            <person name="Reynolds N.K."/>
            <person name="Benny G.L."/>
            <person name="Smith M.E."/>
            <person name="James T.Y."/>
            <person name="Grigoriev I.V."/>
        </authorList>
    </citation>
    <scope>NUCLEOTIDE SEQUENCE [LARGE SCALE GENOMIC DNA]</scope>
    <source>
        <strain evidence="4">Benny S71-1</strain>
    </source>
</reference>
<proteinExistence type="predicted"/>
<protein>
    <recommendedName>
        <fullName evidence="2">GED domain-containing protein</fullName>
    </recommendedName>
</protein>
<feature type="region of interest" description="Disordered" evidence="1">
    <location>
        <begin position="113"/>
        <end position="150"/>
    </location>
</feature>
<keyword evidence="4" id="KW-1185">Reference proteome</keyword>
<dbReference type="InterPro" id="IPR056495">
    <property type="entry name" value="LIS_MGM1"/>
</dbReference>
<feature type="domain" description="GED" evidence="2">
    <location>
        <begin position="195"/>
        <end position="288"/>
    </location>
</feature>
<dbReference type="PROSITE" id="PS51388">
    <property type="entry name" value="GED"/>
    <property type="match status" value="1"/>
</dbReference>
<dbReference type="Proteomes" id="UP000278143">
    <property type="component" value="Unassembled WGS sequence"/>
</dbReference>
<evidence type="ECO:0000313" key="4">
    <source>
        <dbReference type="Proteomes" id="UP000278143"/>
    </source>
</evidence>
<organism evidence="3 4">
    <name type="scientific">Syncephalis pseudoplumigaleata</name>
    <dbReference type="NCBI Taxonomy" id="1712513"/>
    <lineage>
        <taxon>Eukaryota</taxon>
        <taxon>Fungi</taxon>
        <taxon>Fungi incertae sedis</taxon>
        <taxon>Zoopagomycota</taxon>
        <taxon>Zoopagomycotina</taxon>
        <taxon>Zoopagomycetes</taxon>
        <taxon>Zoopagales</taxon>
        <taxon>Piptocephalidaceae</taxon>
        <taxon>Syncephalis</taxon>
    </lineage>
</organism>
<dbReference type="InterPro" id="IPR020850">
    <property type="entry name" value="GED_dom"/>
</dbReference>
<evidence type="ECO:0000313" key="3">
    <source>
        <dbReference type="EMBL" id="RKP24588.1"/>
    </source>
</evidence>
<dbReference type="AlphaFoldDB" id="A0A4P9YXF2"/>
<accession>A0A4P9YXF2</accession>
<dbReference type="Pfam" id="PF24550">
    <property type="entry name" value="LIS_MGM1"/>
    <property type="match status" value="1"/>
</dbReference>
<sequence length="292" mass="33376">MDILKHNLTRLVEVEPFPYHPDTQRNVMAFGNDILRRKFHFAMDQVENTIKPFKFEVDCSQAEWEGSVERTVRLLEREMDMCARALKDISTRVGKRTLNSAINYIQESTQGASSIGWRAPQPMPTTTTTTTTKAAANEASADQGADASQADTEAGLPLLSPAILEEARMAMSLRDRAAILKLRHAALRSKQCRDRKHRAQCPEAFLNLVADKLTNAAVMFLQVELLNEFFFQFPRELDSKLYFGLDKSHVQAFARENPRVLQQLELMDRKRKLEEVMDKLGYVTRQQERMAV</sequence>